<organism evidence="11">
    <name type="scientific">Brassica cretica</name>
    <name type="common">Mustard</name>
    <dbReference type="NCBI Taxonomy" id="69181"/>
    <lineage>
        <taxon>Eukaryota</taxon>
        <taxon>Viridiplantae</taxon>
        <taxon>Streptophyta</taxon>
        <taxon>Embryophyta</taxon>
        <taxon>Tracheophyta</taxon>
        <taxon>Spermatophyta</taxon>
        <taxon>Magnoliopsida</taxon>
        <taxon>eudicotyledons</taxon>
        <taxon>Gunneridae</taxon>
        <taxon>Pentapetalae</taxon>
        <taxon>rosids</taxon>
        <taxon>malvids</taxon>
        <taxon>Brassicales</taxon>
        <taxon>Brassicaceae</taxon>
        <taxon>Brassiceae</taxon>
        <taxon>Brassica</taxon>
    </lineage>
</organism>
<accession>A0A8S9M5K1</accession>
<name>A0A8S9M5K1_BRACR</name>
<dbReference type="Pfam" id="PF00924">
    <property type="entry name" value="MS_channel_2nd"/>
    <property type="match status" value="1"/>
</dbReference>
<dbReference type="InterPro" id="IPR006685">
    <property type="entry name" value="MscS_channel_2nd"/>
</dbReference>
<evidence type="ECO:0000256" key="1">
    <source>
        <dbReference type="ARBA" id="ARBA00004141"/>
    </source>
</evidence>
<dbReference type="PANTHER" id="PTHR31618">
    <property type="entry name" value="MECHANOSENSITIVE ION CHANNEL PROTEIN 5"/>
    <property type="match status" value="1"/>
</dbReference>
<proteinExistence type="inferred from homology"/>
<reference evidence="11" key="1">
    <citation type="submission" date="2019-12" db="EMBL/GenBank/DDBJ databases">
        <title>Genome sequencing and annotation of Brassica cretica.</title>
        <authorList>
            <person name="Studholme D.J."/>
            <person name="Sarris P.F."/>
        </authorList>
    </citation>
    <scope>NUCLEOTIDE SEQUENCE</scope>
    <source>
        <strain evidence="11">PFS-102/07</strain>
        <tissue evidence="11">Leaf</tissue>
    </source>
</reference>
<evidence type="ECO:0000256" key="7">
    <source>
        <dbReference type="ARBA" id="ARBA00023136"/>
    </source>
</evidence>
<evidence type="ECO:0000313" key="11">
    <source>
        <dbReference type="EMBL" id="KAF2613298.1"/>
    </source>
</evidence>
<dbReference type="Gene3D" id="1.10.287.1260">
    <property type="match status" value="1"/>
</dbReference>
<sequence>MIKEEVDLVFPLFDGAAETGKITRKAFTEWVVSLPKHFVKVYTSRKALAHSLNDTKTAVKQLNKLVTAILMVVTLVIWLLLLEVATTKVLLFFSTQMVALAFIIRNTCKNLFESIIFVFVMHPYDVGDRFVVDGVPMLVEEMNLLSTVFLKLDNEKVYYPNAVLATKPISNSFRSSDMSETVEFSIAFSTPISKKESLTQNPHHWSPIHTVVVKEIENMNKMKMALYSNHTITFQEYSERNIRRSEQALAIKKILDDLHIDYSLLPQHVHLTKSDKN</sequence>
<keyword evidence="8" id="KW-0407">Ion channel</keyword>
<evidence type="ECO:0000256" key="4">
    <source>
        <dbReference type="ARBA" id="ARBA00022692"/>
    </source>
</evidence>
<dbReference type="AlphaFoldDB" id="A0A8S9M5K1"/>
<evidence type="ECO:0000256" key="2">
    <source>
        <dbReference type="ARBA" id="ARBA00008017"/>
    </source>
</evidence>
<dbReference type="FunFam" id="2.30.30.60:FF:000003">
    <property type="entry name" value="Predicted mechanosensitive ion channel"/>
    <property type="match status" value="1"/>
</dbReference>
<dbReference type="EMBL" id="QGKY02000089">
    <property type="protein sequence ID" value="KAF2613298.1"/>
    <property type="molecule type" value="Genomic_DNA"/>
</dbReference>
<dbReference type="InterPro" id="IPR016688">
    <property type="entry name" value="MscS-like_plants/fungi"/>
</dbReference>
<protein>
    <recommendedName>
        <fullName evidence="10">Mechanosensitive ion channel MscS domain-containing protein</fullName>
    </recommendedName>
</protein>
<keyword evidence="4 9" id="KW-0812">Transmembrane</keyword>
<feature type="transmembrane region" description="Helical" evidence="9">
    <location>
        <begin position="62"/>
        <end position="81"/>
    </location>
</feature>
<keyword evidence="7 9" id="KW-0472">Membrane</keyword>
<comment type="similarity">
    <text evidence="2">Belongs to the MscS (TC 1.A.23) family.</text>
</comment>
<gene>
    <name evidence="11" type="ORF">F2Q70_00007335</name>
</gene>
<evidence type="ECO:0000259" key="10">
    <source>
        <dbReference type="Pfam" id="PF00924"/>
    </source>
</evidence>
<keyword evidence="6" id="KW-0406">Ion transport</keyword>
<dbReference type="SUPFAM" id="SSF50182">
    <property type="entry name" value="Sm-like ribonucleoproteins"/>
    <property type="match status" value="1"/>
</dbReference>
<dbReference type="GO" id="GO:0008381">
    <property type="term" value="F:mechanosensitive monoatomic ion channel activity"/>
    <property type="evidence" value="ECO:0007669"/>
    <property type="project" value="TreeGrafter"/>
</dbReference>
<keyword evidence="3" id="KW-0813">Transport</keyword>
<dbReference type="PANTHER" id="PTHR31618:SF20">
    <property type="entry name" value="MECHANOSENSITIVE ION CHANNEL PROTEIN 10"/>
    <property type="match status" value="1"/>
</dbReference>
<feature type="domain" description="Mechanosensitive ion channel MscS" evidence="10">
    <location>
        <begin position="107"/>
        <end position="172"/>
    </location>
</feature>
<evidence type="ECO:0000256" key="3">
    <source>
        <dbReference type="ARBA" id="ARBA00022448"/>
    </source>
</evidence>
<dbReference type="InterPro" id="IPR010920">
    <property type="entry name" value="LSM_dom_sf"/>
</dbReference>
<evidence type="ECO:0000256" key="6">
    <source>
        <dbReference type="ARBA" id="ARBA00023065"/>
    </source>
</evidence>
<dbReference type="InterPro" id="IPR023408">
    <property type="entry name" value="MscS_beta-dom_sf"/>
</dbReference>
<comment type="subcellular location">
    <subcellularLocation>
        <location evidence="1">Membrane</location>
        <topology evidence="1">Multi-pass membrane protein</topology>
    </subcellularLocation>
</comment>
<dbReference type="GO" id="GO:0006820">
    <property type="term" value="P:monoatomic anion transport"/>
    <property type="evidence" value="ECO:0007669"/>
    <property type="project" value="TreeGrafter"/>
</dbReference>
<dbReference type="GO" id="GO:0005886">
    <property type="term" value="C:plasma membrane"/>
    <property type="evidence" value="ECO:0007669"/>
    <property type="project" value="UniProtKB-ARBA"/>
</dbReference>
<keyword evidence="5 9" id="KW-1133">Transmembrane helix</keyword>
<comment type="caution">
    <text evidence="11">The sequence shown here is derived from an EMBL/GenBank/DDBJ whole genome shotgun (WGS) entry which is preliminary data.</text>
</comment>
<evidence type="ECO:0000256" key="8">
    <source>
        <dbReference type="ARBA" id="ARBA00023303"/>
    </source>
</evidence>
<evidence type="ECO:0000256" key="9">
    <source>
        <dbReference type="SAM" id="Phobius"/>
    </source>
</evidence>
<dbReference type="Gene3D" id="2.30.30.60">
    <property type="match status" value="1"/>
</dbReference>
<dbReference type="GO" id="GO:0050982">
    <property type="term" value="P:detection of mechanical stimulus"/>
    <property type="evidence" value="ECO:0007669"/>
    <property type="project" value="UniProtKB-ARBA"/>
</dbReference>
<evidence type="ECO:0000256" key="5">
    <source>
        <dbReference type="ARBA" id="ARBA00022989"/>
    </source>
</evidence>